<reference evidence="10 12" key="1">
    <citation type="submission" date="2019-07" db="EMBL/GenBank/DDBJ databases">
        <title>Venturia inaequalis Genome Resource.</title>
        <authorList>
            <person name="Lichtner F.J."/>
        </authorList>
    </citation>
    <scope>NUCLEOTIDE SEQUENCE [LARGE SCALE GENOMIC DNA]</scope>
    <source>
        <strain evidence="11">Bline_iso_100314</strain>
        <strain evidence="10 12">DMI_063113</strain>
    </source>
</reference>
<evidence type="ECO:0000256" key="7">
    <source>
        <dbReference type="RuleBase" id="RU361168"/>
    </source>
</evidence>
<dbReference type="SUPFAM" id="SSF51011">
    <property type="entry name" value="Glycosyl hydrolase domain"/>
    <property type="match status" value="1"/>
</dbReference>
<dbReference type="SUPFAM" id="SSF51445">
    <property type="entry name" value="(Trans)glycosidases"/>
    <property type="match status" value="1"/>
</dbReference>
<evidence type="ECO:0000313" key="10">
    <source>
        <dbReference type="EMBL" id="KAE9976346.1"/>
    </source>
</evidence>
<dbReference type="OrthoDB" id="5795902at2759"/>
<gene>
    <name evidence="11" type="ORF">BLS_001365</name>
    <name evidence="10" type="ORF">EG327_008166</name>
</gene>
<dbReference type="Gene3D" id="2.60.40.1180">
    <property type="entry name" value="Golgi alpha-mannosidase II"/>
    <property type="match status" value="1"/>
</dbReference>
<evidence type="ECO:0000313" key="12">
    <source>
        <dbReference type="Proteomes" id="UP000490939"/>
    </source>
</evidence>
<dbReference type="GO" id="GO:0004557">
    <property type="term" value="F:alpha-galactosidase activity"/>
    <property type="evidence" value="ECO:0007669"/>
    <property type="project" value="UniProtKB-EC"/>
</dbReference>
<comment type="caution">
    <text evidence="10">The sequence shown here is derived from an EMBL/GenBank/DDBJ whole genome shotgun (WGS) entry which is preliminary data.</text>
</comment>
<accession>A0A8H3Z1B8</accession>
<dbReference type="EMBL" id="WNWQ01000013">
    <property type="protein sequence ID" value="KAE9984792.1"/>
    <property type="molecule type" value="Genomic_DNA"/>
</dbReference>
<proteinExistence type="inferred from homology"/>
<dbReference type="EMBL" id="WNWR01000502">
    <property type="protein sequence ID" value="KAE9976346.1"/>
    <property type="molecule type" value="Genomic_DNA"/>
</dbReference>
<dbReference type="PRINTS" id="PR00740">
    <property type="entry name" value="GLHYDRLASE27"/>
</dbReference>
<feature type="signal peptide" evidence="8">
    <location>
        <begin position="1"/>
        <end position="16"/>
    </location>
</feature>
<evidence type="ECO:0000256" key="3">
    <source>
        <dbReference type="ARBA" id="ARBA00012755"/>
    </source>
</evidence>
<comment type="similarity">
    <text evidence="2 7">Belongs to the glycosyl hydrolase 27 family.</text>
</comment>
<organism evidence="10 12">
    <name type="scientific">Venturia inaequalis</name>
    <name type="common">Apple scab fungus</name>
    <dbReference type="NCBI Taxonomy" id="5025"/>
    <lineage>
        <taxon>Eukaryota</taxon>
        <taxon>Fungi</taxon>
        <taxon>Dikarya</taxon>
        <taxon>Ascomycota</taxon>
        <taxon>Pezizomycotina</taxon>
        <taxon>Dothideomycetes</taxon>
        <taxon>Pleosporomycetidae</taxon>
        <taxon>Venturiales</taxon>
        <taxon>Venturiaceae</taxon>
        <taxon>Venturia</taxon>
    </lineage>
</organism>
<evidence type="ECO:0000256" key="6">
    <source>
        <dbReference type="ARBA" id="ARBA00023295"/>
    </source>
</evidence>
<dbReference type="CDD" id="cd14792">
    <property type="entry name" value="GH27"/>
    <property type="match status" value="1"/>
</dbReference>
<dbReference type="InterPro" id="IPR013780">
    <property type="entry name" value="Glyco_hydro_b"/>
</dbReference>
<keyword evidence="7" id="KW-1015">Disulfide bond</keyword>
<evidence type="ECO:0000256" key="1">
    <source>
        <dbReference type="ARBA" id="ARBA00001255"/>
    </source>
</evidence>
<dbReference type="Pfam" id="PF17801">
    <property type="entry name" value="Melibiase_C"/>
    <property type="match status" value="1"/>
</dbReference>
<keyword evidence="5 7" id="KW-0378">Hydrolase</keyword>
<dbReference type="Proteomes" id="UP000433883">
    <property type="component" value="Unassembled WGS sequence"/>
</dbReference>
<dbReference type="PANTHER" id="PTHR11452:SF61">
    <property type="entry name" value="ALPHA-GALACTOSIDASE B-RELATED"/>
    <property type="match status" value="1"/>
</dbReference>
<comment type="catalytic activity">
    <reaction evidence="1 7">
        <text>Hydrolysis of terminal, non-reducing alpha-D-galactose residues in alpha-D-galactosides, including galactose oligosaccharides, galactomannans and galactolipids.</text>
        <dbReference type="EC" id="3.2.1.22"/>
    </reaction>
</comment>
<evidence type="ECO:0000256" key="8">
    <source>
        <dbReference type="SAM" id="SignalP"/>
    </source>
</evidence>
<name>A0A8H3Z1B8_VENIN</name>
<keyword evidence="6 7" id="KW-0326">Glycosidase</keyword>
<protein>
    <recommendedName>
        <fullName evidence="3 7">Alpha-galactosidase</fullName>
        <ecNumber evidence="3 7">3.2.1.22</ecNumber>
    </recommendedName>
    <alternativeName>
        <fullName evidence="7">Melibiase</fullName>
    </alternativeName>
</protein>
<dbReference type="EC" id="3.2.1.22" evidence="3 7"/>
<evidence type="ECO:0000259" key="9">
    <source>
        <dbReference type="Pfam" id="PF17801"/>
    </source>
</evidence>
<evidence type="ECO:0000256" key="2">
    <source>
        <dbReference type="ARBA" id="ARBA00009743"/>
    </source>
</evidence>
<feature type="chain" id="PRO_5044691085" description="Alpha-galactosidase" evidence="8">
    <location>
        <begin position="17"/>
        <end position="447"/>
    </location>
</feature>
<keyword evidence="12" id="KW-1185">Reference proteome</keyword>
<dbReference type="InterPro" id="IPR041233">
    <property type="entry name" value="Melibiase_C"/>
</dbReference>
<dbReference type="PANTHER" id="PTHR11452">
    <property type="entry name" value="ALPHA-GALACTOSIDASE/ALPHA-N-ACETYLGALACTOSAMINIDASE"/>
    <property type="match status" value="1"/>
</dbReference>
<dbReference type="Gene3D" id="3.20.20.70">
    <property type="entry name" value="Aldolase class I"/>
    <property type="match status" value="1"/>
</dbReference>
<evidence type="ECO:0000256" key="5">
    <source>
        <dbReference type="ARBA" id="ARBA00022801"/>
    </source>
</evidence>
<dbReference type="Pfam" id="PF16499">
    <property type="entry name" value="Melibiase_2"/>
    <property type="match status" value="2"/>
</dbReference>
<evidence type="ECO:0000256" key="4">
    <source>
        <dbReference type="ARBA" id="ARBA00022729"/>
    </source>
</evidence>
<dbReference type="AlphaFoldDB" id="A0A8H3Z1B8"/>
<dbReference type="InterPro" id="IPR002241">
    <property type="entry name" value="Glyco_hydro_27"/>
</dbReference>
<dbReference type="GO" id="GO:0005975">
    <property type="term" value="P:carbohydrate metabolic process"/>
    <property type="evidence" value="ECO:0007669"/>
    <property type="project" value="InterPro"/>
</dbReference>
<feature type="domain" description="Alpha galactosidase C-terminal" evidence="9">
    <location>
        <begin position="369"/>
        <end position="442"/>
    </location>
</feature>
<dbReference type="InterPro" id="IPR013785">
    <property type="entry name" value="Aldolase_TIM"/>
</dbReference>
<keyword evidence="4 8" id="KW-0732">Signal</keyword>
<sequence>MNMLALLTLLVPLVVAAPAPRGLLGELDVGRLPALGWNSWNAYQLNINEEKILSAAQKLVDLGLKDAGYTYVNIDDAWSIHPDNGGRRDPDTGRLQADPAKFPKGIKATADTVHDIGLKLGIYSSAGTSTCGGYPASLDHEELDAQTWADWGIDYIKYDNCGYPSDRNDECEWCIVDSDTHYPGYSSSNGTCDYVHGNYCPKDYDWSKSNTTKRFNAMRDAIVKTGRPMLYSLCEWGKAAVQTWGNQTGQSWRSTGDISPNWTRIKEIANENSFFMNYVDFYGHSDPDMLEVGNDPLTIEENRSHFALWAIMKSPLLIGTDLTKLGQVYIDILKNKYLLAFNQDDVTGKPAAPYKWGTNEMWTFDPAHPAEYWSGTFKQGTLVAALNVEDTVQQKDIWWKEVPQLQNGNSYNVVDAWTDQELGCHKDGIALNVAAHDIAVLVVTGEC</sequence>
<evidence type="ECO:0000313" key="11">
    <source>
        <dbReference type="EMBL" id="KAE9984792.1"/>
    </source>
</evidence>
<dbReference type="Proteomes" id="UP000490939">
    <property type="component" value="Unassembled WGS sequence"/>
</dbReference>
<dbReference type="InterPro" id="IPR017853">
    <property type="entry name" value="GH"/>
</dbReference>